<evidence type="ECO:0000313" key="1">
    <source>
        <dbReference type="EMBL" id="KAJ1192416.1"/>
    </source>
</evidence>
<keyword evidence="2" id="KW-1185">Reference proteome</keyword>
<proteinExistence type="predicted"/>
<reference evidence="1" key="1">
    <citation type="journal article" date="2022" name="bioRxiv">
        <title>Sequencing and chromosome-scale assembly of the giantPleurodeles waltlgenome.</title>
        <authorList>
            <person name="Brown T."/>
            <person name="Elewa A."/>
            <person name="Iarovenko S."/>
            <person name="Subramanian E."/>
            <person name="Araus A.J."/>
            <person name="Petzold A."/>
            <person name="Susuki M."/>
            <person name="Suzuki K.-i.T."/>
            <person name="Hayashi T."/>
            <person name="Toyoda A."/>
            <person name="Oliveira C."/>
            <person name="Osipova E."/>
            <person name="Leigh N.D."/>
            <person name="Simon A."/>
            <person name="Yun M.H."/>
        </authorList>
    </citation>
    <scope>NUCLEOTIDE SEQUENCE</scope>
    <source>
        <strain evidence="1">20211129_DDA</strain>
        <tissue evidence="1">Liver</tissue>
    </source>
</reference>
<comment type="caution">
    <text evidence="1">The sequence shown here is derived from an EMBL/GenBank/DDBJ whole genome shotgun (WGS) entry which is preliminary data.</text>
</comment>
<sequence length="107" mass="12047">MWIACTARAEVDRVCRTAPAQASPPAIFPVSSHCTASYLQTRTALSEVELRPFLSRRCIGIILYFLYRTVRVKPRFHTGRHGGHLDELGSTLMEVEAAGDYLMLHWA</sequence>
<accession>A0AAV7UVI2</accession>
<gene>
    <name evidence="1" type="ORF">NDU88_001723</name>
</gene>
<dbReference type="AlphaFoldDB" id="A0AAV7UVI2"/>
<dbReference type="EMBL" id="JANPWB010000004">
    <property type="protein sequence ID" value="KAJ1192416.1"/>
    <property type="molecule type" value="Genomic_DNA"/>
</dbReference>
<protein>
    <submittedName>
        <fullName evidence="1">Uncharacterized protein</fullName>
    </submittedName>
</protein>
<name>A0AAV7UVI2_PLEWA</name>
<evidence type="ECO:0000313" key="2">
    <source>
        <dbReference type="Proteomes" id="UP001066276"/>
    </source>
</evidence>
<organism evidence="1 2">
    <name type="scientific">Pleurodeles waltl</name>
    <name type="common">Iberian ribbed newt</name>
    <dbReference type="NCBI Taxonomy" id="8319"/>
    <lineage>
        <taxon>Eukaryota</taxon>
        <taxon>Metazoa</taxon>
        <taxon>Chordata</taxon>
        <taxon>Craniata</taxon>
        <taxon>Vertebrata</taxon>
        <taxon>Euteleostomi</taxon>
        <taxon>Amphibia</taxon>
        <taxon>Batrachia</taxon>
        <taxon>Caudata</taxon>
        <taxon>Salamandroidea</taxon>
        <taxon>Salamandridae</taxon>
        <taxon>Pleurodelinae</taxon>
        <taxon>Pleurodeles</taxon>
    </lineage>
</organism>
<dbReference type="Proteomes" id="UP001066276">
    <property type="component" value="Chromosome 2_2"/>
</dbReference>